<evidence type="ECO:0000256" key="7">
    <source>
        <dbReference type="ARBA" id="ARBA00023136"/>
    </source>
</evidence>
<keyword evidence="11" id="KW-1185">Reference proteome</keyword>
<comment type="subcellular location">
    <subcellularLocation>
        <location evidence="1 8">Cell membrane</location>
        <topology evidence="1 8">Multi-pass membrane protein</topology>
    </subcellularLocation>
</comment>
<feature type="domain" description="ABC transmembrane type-1" evidence="9">
    <location>
        <begin position="18"/>
        <end position="219"/>
    </location>
</feature>
<evidence type="ECO:0000256" key="1">
    <source>
        <dbReference type="ARBA" id="ARBA00004651"/>
    </source>
</evidence>
<accession>A0A1I0PN72</accession>
<dbReference type="PANTHER" id="PTHR30614:SF0">
    <property type="entry name" value="L-CYSTINE TRANSPORT SYSTEM PERMEASE PROTEIN TCYL"/>
    <property type="match status" value="1"/>
</dbReference>
<dbReference type="Gene3D" id="1.10.3720.10">
    <property type="entry name" value="MetI-like"/>
    <property type="match status" value="1"/>
</dbReference>
<dbReference type="InterPro" id="IPR035906">
    <property type="entry name" value="MetI-like_sf"/>
</dbReference>
<evidence type="ECO:0000256" key="2">
    <source>
        <dbReference type="ARBA" id="ARBA00022448"/>
    </source>
</evidence>
<feature type="transmembrane region" description="Helical" evidence="8">
    <location>
        <begin position="148"/>
        <end position="166"/>
    </location>
</feature>
<evidence type="ECO:0000256" key="3">
    <source>
        <dbReference type="ARBA" id="ARBA00022475"/>
    </source>
</evidence>
<dbReference type="Pfam" id="PF00528">
    <property type="entry name" value="BPD_transp_1"/>
    <property type="match status" value="1"/>
</dbReference>
<keyword evidence="3" id="KW-1003">Cell membrane</keyword>
<gene>
    <name evidence="10" type="ORF">SAMN05421659_105209</name>
</gene>
<dbReference type="GO" id="GO:0006865">
    <property type="term" value="P:amino acid transport"/>
    <property type="evidence" value="ECO:0007669"/>
    <property type="project" value="UniProtKB-KW"/>
</dbReference>
<evidence type="ECO:0000259" key="9">
    <source>
        <dbReference type="PROSITE" id="PS50928"/>
    </source>
</evidence>
<proteinExistence type="inferred from homology"/>
<dbReference type="EMBL" id="FOJI01000005">
    <property type="protein sequence ID" value="SEW15802.1"/>
    <property type="molecule type" value="Genomic_DNA"/>
</dbReference>
<feature type="transmembrane region" description="Helical" evidence="8">
    <location>
        <begin position="20"/>
        <end position="42"/>
    </location>
</feature>
<comment type="similarity">
    <text evidence="8">Belongs to the binding-protein-dependent transport system permease family.</text>
</comment>
<dbReference type="SUPFAM" id="SSF161098">
    <property type="entry name" value="MetI-like"/>
    <property type="match status" value="1"/>
</dbReference>
<feature type="transmembrane region" description="Helical" evidence="8">
    <location>
        <begin position="200"/>
        <end position="219"/>
    </location>
</feature>
<dbReference type="GO" id="GO:0043190">
    <property type="term" value="C:ATP-binding cassette (ABC) transporter complex"/>
    <property type="evidence" value="ECO:0007669"/>
    <property type="project" value="InterPro"/>
</dbReference>
<reference evidence="10 11" key="1">
    <citation type="submission" date="2016-10" db="EMBL/GenBank/DDBJ databases">
        <authorList>
            <person name="de Groot N.N."/>
        </authorList>
    </citation>
    <scope>NUCLEOTIDE SEQUENCE [LARGE SCALE GENOMIC DNA]</scope>
    <source>
        <strain evidence="10 11">DSM 9179</strain>
    </source>
</reference>
<dbReference type="RefSeq" id="WP_092452792.1">
    <property type="nucleotide sequence ID" value="NZ_FOJI01000005.1"/>
</dbReference>
<dbReference type="InterPro" id="IPR000515">
    <property type="entry name" value="MetI-like"/>
</dbReference>
<keyword evidence="6 8" id="KW-1133">Transmembrane helix</keyword>
<dbReference type="CDD" id="cd06261">
    <property type="entry name" value="TM_PBP2"/>
    <property type="match status" value="1"/>
</dbReference>
<dbReference type="Proteomes" id="UP000199701">
    <property type="component" value="Unassembled WGS sequence"/>
</dbReference>
<evidence type="ECO:0000256" key="6">
    <source>
        <dbReference type="ARBA" id="ARBA00022989"/>
    </source>
</evidence>
<dbReference type="PROSITE" id="PS50928">
    <property type="entry name" value="ABC_TM1"/>
    <property type="match status" value="1"/>
</dbReference>
<dbReference type="GO" id="GO:0022857">
    <property type="term" value="F:transmembrane transporter activity"/>
    <property type="evidence" value="ECO:0007669"/>
    <property type="project" value="InterPro"/>
</dbReference>
<organism evidence="10 11">
    <name type="scientific">[Clostridium] fimetarium</name>
    <dbReference type="NCBI Taxonomy" id="99656"/>
    <lineage>
        <taxon>Bacteria</taxon>
        <taxon>Bacillati</taxon>
        <taxon>Bacillota</taxon>
        <taxon>Clostridia</taxon>
        <taxon>Lachnospirales</taxon>
        <taxon>Lachnospiraceae</taxon>
    </lineage>
</organism>
<keyword evidence="5" id="KW-0029">Amino-acid transport</keyword>
<evidence type="ECO:0000256" key="8">
    <source>
        <dbReference type="RuleBase" id="RU363032"/>
    </source>
</evidence>
<dbReference type="STRING" id="99656.SAMN05421659_105209"/>
<dbReference type="OrthoDB" id="9787841at2"/>
<keyword evidence="4 8" id="KW-0812">Transmembrane</keyword>
<protein>
    <submittedName>
        <fullName evidence="10">L-cystine transport system permease protein</fullName>
    </submittedName>
</protein>
<dbReference type="InterPro" id="IPR010065">
    <property type="entry name" value="AA_ABC_transptr_permease_3TM"/>
</dbReference>
<keyword evidence="7 8" id="KW-0472">Membrane</keyword>
<dbReference type="PANTHER" id="PTHR30614">
    <property type="entry name" value="MEMBRANE COMPONENT OF AMINO ACID ABC TRANSPORTER"/>
    <property type="match status" value="1"/>
</dbReference>
<evidence type="ECO:0000313" key="11">
    <source>
        <dbReference type="Proteomes" id="UP000199701"/>
    </source>
</evidence>
<feature type="transmembrane region" description="Helical" evidence="8">
    <location>
        <begin position="54"/>
        <end position="76"/>
    </location>
</feature>
<feature type="transmembrane region" description="Helical" evidence="8">
    <location>
        <begin position="96"/>
        <end position="115"/>
    </location>
</feature>
<keyword evidence="2 8" id="KW-0813">Transport</keyword>
<name>A0A1I0PN72_9FIRM</name>
<evidence type="ECO:0000256" key="5">
    <source>
        <dbReference type="ARBA" id="ARBA00022970"/>
    </source>
</evidence>
<evidence type="ECO:0000313" key="10">
    <source>
        <dbReference type="EMBL" id="SEW15802.1"/>
    </source>
</evidence>
<sequence length="236" mass="26118">MINFKFIIASFPEIIRAIPITLLMAFVSAIIGWILGFGIALVRKYKIPIISQICAIFVSLMRGVPMVILLYISYYALPIIIYRYGTGVGLKLDINVLPAVVYAIITLTLGQAAYASEIFRSALAAIDESQMEAACSVGMTRNQGLQRIVFPQALVIAVPNLGGLFVELVKGTSLAYYVGVYEITATANLLAMPSYNFIEAYIITTVIYEVISFIFNFSFRKIENRLKKFRTGIVAL</sequence>
<evidence type="ECO:0000256" key="4">
    <source>
        <dbReference type="ARBA" id="ARBA00022692"/>
    </source>
</evidence>
<dbReference type="AlphaFoldDB" id="A0A1I0PN72"/>
<dbReference type="NCBIfam" id="TIGR01726">
    <property type="entry name" value="HEQRo_perm_3TM"/>
    <property type="match status" value="1"/>
</dbReference>
<dbReference type="InterPro" id="IPR043429">
    <property type="entry name" value="ArtM/GltK/GlnP/TcyL/YhdX-like"/>
</dbReference>